<sequence length="436" mass="47716">MIVSGFRGAARALPQGQRATHSRAAAVTACAPSIPLGRAPSGHQRRPSSSKASCPPGDQSDNPRTTTAPAKASTTESSAAKSAPPRTGSGRSSNGRAGRGRKSKDEAWGTPVTSDASKSNSWFDSLPSVPNTNAISEADLKLSSLFALHRPLALGAPVPPITPQHAFDKLFEPSTSSKPHPADVVATLQSTISALESQTAPQSSDLRWNVVQESPSNSPSNVHHLDGRPRRAASVEEFVAQLKPYMKPAPPLPASTQSQQKSRKPRKGAQNDSGKQEYTATMILRQVEGQDYMTGELQSLEPIMRERMTNIAQKMRGGQPQPHQQSAAPQMSPNKKRGMMMSFGKRVKMRKVMQIMGDRYQTRFVAVRARGPYVRMRRARKEAPSGAGERGVVGEREGGEEMHAISVKRQRKLKMKKHKYKKLMKRTRNLRRRLDK</sequence>
<keyword evidence="2" id="KW-0496">Mitochondrion</keyword>
<evidence type="ECO:0000256" key="4">
    <source>
        <dbReference type="ARBA" id="ARBA00035682"/>
    </source>
</evidence>
<dbReference type="SMART" id="SM01155">
    <property type="entry name" value="DUF1713"/>
    <property type="match status" value="1"/>
</dbReference>
<dbReference type="Pfam" id="PF08213">
    <property type="entry name" value="COX24_C"/>
    <property type="match status" value="1"/>
</dbReference>
<evidence type="ECO:0000256" key="3">
    <source>
        <dbReference type="ARBA" id="ARBA00035647"/>
    </source>
</evidence>
<feature type="compositionally biased region" description="Basic residues" evidence="5">
    <location>
        <begin position="406"/>
        <end position="436"/>
    </location>
</feature>
<evidence type="ECO:0000256" key="1">
    <source>
        <dbReference type="ARBA" id="ARBA00004173"/>
    </source>
</evidence>
<feature type="region of interest" description="Disordered" evidence="5">
    <location>
        <begin position="212"/>
        <end position="231"/>
    </location>
</feature>
<dbReference type="Proteomes" id="UP000308133">
    <property type="component" value="Unassembled WGS sequence"/>
</dbReference>
<gene>
    <name evidence="7" type="ORF">C1H76_7362</name>
</gene>
<feature type="region of interest" description="Disordered" evidence="5">
    <location>
        <begin position="378"/>
        <end position="436"/>
    </location>
</feature>
<dbReference type="InterPro" id="IPR013177">
    <property type="entry name" value="Ribosomal_mS38_C"/>
</dbReference>
<comment type="caution">
    <text evidence="7">The sequence shown here is derived from an EMBL/GenBank/DDBJ whole genome shotgun (WGS) entry which is preliminary data.</text>
</comment>
<comment type="subcellular location">
    <subcellularLocation>
        <location evidence="1">Mitochondrion</location>
    </subcellularLocation>
</comment>
<feature type="region of interest" description="Disordered" evidence="5">
    <location>
        <begin position="316"/>
        <end position="337"/>
    </location>
</feature>
<evidence type="ECO:0000313" key="7">
    <source>
        <dbReference type="EMBL" id="TKX20551.1"/>
    </source>
</evidence>
<proteinExistence type="inferred from homology"/>
<organism evidence="7 8">
    <name type="scientific">Elsinoe australis</name>
    <dbReference type="NCBI Taxonomy" id="40998"/>
    <lineage>
        <taxon>Eukaryota</taxon>
        <taxon>Fungi</taxon>
        <taxon>Dikarya</taxon>
        <taxon>Ascomycota</taxon>
        <taxon>Pezizomycotina</taxon>
        <taxon>Dothideomycetes</taxon>
        <taxon>Dothideomycetidae</taxon>
        <taxon>Myriangiales</taxon>
        <taxon>Elsinoaceae</taxon>
        <taxon>Elsinoe</taxon>
    </lineage>
</organism>
<dbReference type="EMBL" id="PTQR01000088">
    <property type="protein sequence ID" value="TKX20551.1"/>
    <property type="molecule type" value="Genomic_DNA"/>
</dbReference>
<evidence type="ECO:0000313" key="8">
    <source>
        <dbReference type="Proteomes" id="UP000308133"/>
    </source>
</evidence>
<evidence type="ECO:0000259" key="6">
    <source>
        <dbReference type="SMART" id="SM01155"/>
    </source>
</evidence>
<feature type="compositionally biased region" description="Low complexity" evidence="5">
    <location>
        <begin position="319"/>
        <end position="333"/>
    </location>
</feature>
<evidence type="ECO:0000256" key="2">
    <source>
        <dbReference type="ARBA" id="ARBA00023128"/>
    </source>
</evidence>
<dbReference type="PANTHER" id="PTHR32035">
    <property type="entry name" value="AURORA KINASE A-INTERACTING PROTEIN"/>
    <property type="match status" value="1"/>
</dbReference>
<feature type="region of interest" description="Disordered" evidence="5">
    <location>
        <begin position="246"/>
        <end position="278"/>
    </location>
</feature>
<dbReference type="AlphaFoldDB" id="A0A4U7AV48"/>
<dbReference type="GO" id="GO:0005739">
    <property type="term" value="C:mitochondrion"/>
    <property type="evidence" value="ECO:0007669"/>
    <property type="project" value="UniProtKB-SubCell"/>
</dbReference>
<feature type="compositionally biased region" description="Low complexity" evidence="5">
    <location>
        <begin position="65"/>
        <end position="96"/>
    </location>
</feature>
<dbReference type="PANTHER" id="PTHR32035:SF3">
    <property type="entry name" value="SMALL RIBOSOMAL SUBUNIT PROTEIN MS38"/>
    <property type="match status" value="1"/>
</dbReference>
<feature type="compositionally biased region" description="Basic and acidic residues" evidence="5">
    <location>
        <begin position="392"/>
        <end position="403"/>
    </location>
</feature>
<feature type="compositionally biased region" description="Polar residues" evidence="5">
    <location>
        <begin position="111"/>
        <end position="123"/>
    </location>
</feature>
<feature type="region of interest" description="Disordered" evidence="5">
    <location>
        <begin position="33"/>
        <end position="123"/>
    </location>
</feature>
<feature type="region of interest" description="Disordered" evidence="5">
    <location>
        <begin position="1"/>
        <end position="21"/>
    </location>
</feature>
<comment type="similarity">
    <text evidence="3">Belongs to the mitochondrion-specific ribosomal protein mS38 family.</text>
</comment>
<reference evidence="7 8" key="1">
    <citation type="submission" date="2018-02" db="EMBL/GenBank/DDBJ databases">
        <title>Draft genome sequences of Elsinoe sp., causing black scab on jojoba.</title>
        <authorList>
            <person name="Stodart B."/>
            <person name="Jeffress S."/>
            <person name="Ash G."/>
            <person name="Arun Chinnappa K."/>
        </authorList>
    </citation>
    <scope>NUCLEOTIDE SEQUENCE [LARGE SCALE GENOMIC DNA]</scope>
    <source>
        <strain evidence="7 8">Hillstone_2</strain>
    </source>
</reference>
<feature type="domain" description="Ribosomal protein mS38 C-terminal" evidence="6">
    <location>
        <begin position="403"/>
        <end position="436"/>
    </location>
</feature>
<accession>A0A4U7AV48</accession>
<evidence type="ECO:0000256" key="5">
    <source>
        <dbReference type="SAM" id="MobiDB-lite"/>
    </source>
</evidence>
<protein>
    <recommendedName>
        <fullName evidence="4">Small ribosomal subunit protein mS38</fullName>
    </recommendedName>
</protein>
<name>A0A4U7AV48_9PEZI</name>
<feature type="compositionally biased region" description="Polar residues" evidence="5">
    <location>
        <begin position="212"/>
        <end position="221"/>
    </location>
</feature>